<dbReference type="EMBL" id="CP012606">
    <property type="protein sequence ID" value="ANH75295.1"/>
    <property type="molecule type" value="Genomic_DNA"/>
</dbReference>
<evidence type="ECO:0000313" key="3">
    <source>
        <dbReference type="Proteomes" id="UP000077927"/>
    </source>
</evidence>
<dbReference type="AlphaFoldDB" id="A0AAC9BMR9"/>
<proteinExistence type="predicted"/>
<protein>
    <submittedName>
        <fullName evidence="2">Uncharacterized protein</fullName>
    </submittedName>
</protein>
<gene>
    <name evidence="2" type="ORF">ACS15_4858</name>
</gene>
<reference evidence="2 3" key="1">
    <citation type="submission" date="2015-09" db="EMBL/GenBank/DDBJ databases">
        <authorList>
            <person name="Xu Y."/>
            <person name="Nagy A."/>
            <person name="Liu N.T."/>
            <person name="Nou X."/>
        </authorList>
    </citation>
    <scope>NUCLEOTIDE SEQUENCE [LARGE SCALE GENOMIC DNA]</scope>
    <source>
        <strain evidence="2 3">FC1138</strain>
    </source>
</reference>
<feature type="region of interest" description="Disordered" evidence="1">
    <location>
        <begin position="25"/>
        <end position="45"/>
    </location>
</feature>
<evidence type="ECO:0000313" key="2">
    <source>
        <dbReference type="EMBL" id="ANH75295.1"/>
    </source>
</evidence>
<accession>A0AAC9BMR9</accession>
<evidence type="ECO:0000256" key="1">
    <source>
        <dbReference type="SAM" id="MobiDB-lite"/>
    </source>
</evidence>
<name>A0AAC9BMR9_9RALS</name>
<sequence length="45" mass="5075">MPLRNCCADISTIQRRHLRAQILLREDAERPDQMPPAGFPGQSNA</sequence>
<dbReference type="KEGG" id="rin:ACS15_4858"/>
<organism evidence="2 3">
    <name type="scientific">Ralstonia insidiosa</name>
    <dbReference type="NCBI Taxonomy" id="190721"/>
    <lineage>
        <taxon>Bacteria</taxon>
        <taxon>Pseudomonadati</taxon>
        <taxon>Pseudomonadota</taxon>
        <taxon>Betaproteobacteria</taxon>
        <taxon>Burkholderiales</taxon>
        <taxon>Burkholderiaceae</taxon>
        <taxon>Ralstonia</taxon>
    </lineage>
</organism>
<dbReference type="Proteomes" id="UP000077927">
    <property type="component" value="Chromosome 2"/>
</dbReference>